<dbReference type="AlphaFoldDB" id="A0AAD7NYC6"/>
<dbReference type="Proteomes" id="UP001215280">
    <property type="component" value="Unassembled WGS sequence"/>
</dbReference>
<reference evidence="1" key="1">
    <citation type="submission" date="2023-03" db="EMBL/GenBank/DDBJ databases">
        <title>Massive genome expansion in bonnet fungi (Mycena s.s.) driven by repeated elements and novel gene families across ecological guilds.</title>
        <authorList>
            <consortium name="Lawrence Berkeley National Laboratory"/>
            <person name="Harder C.B."/>
            <person name="Miyauchi S."/>
            <person name="Viragh M."/>
            <person name="Kuo A."/>
            <person name="Thoen E."/>
            <person name="Andreopoulos B."/>
            <person name="Lu D."/>
            <person name="Skrede I."/>
            <person name="Drula E."/>
            <person name="Henrissat B."/>
            <person name="Morin E."/>
            <person name="Kohler A."/>
            <person name="Barry K."/>
            <person name="LaButti K."/>
            <person name="Morin E."/>
            <person name="Salamov A."/>
            <person name="Lipzen A."/>
            <person name="Mereny Z."/>
            <person name="Hegedus B."/>
            <person name="Baldrian P."/>
            <person name="Stursova M."/>
            <person name="Weitz H."/>
            <person name="Taylor A."/>
            <person name="Grigoriev I.V."/>
            <person name="Nagy L.G."/>
            <person name="Martin F."/>
            <person name="Kauserud H."/>
        </authorList>
    </citation>
    <scope>NUCLEOTIDE SEQUENCE</scope>
    <source>
        <strain evidence="1">CBHHK188m</strain>
    </source>
</reference>
<accession>A0AAD7NYC6</accession>
<protein>
    <recommendedName>
        <fullName evidence="3">F-box domain-containing protein</fullName>
    </recommendedName>
</protein>
<evidence type="ECO:0008006" key="3">
    <source>
        <dbReference type="Google" id="ProtNLM"/>
    </source>
</evidence>
<sequence>MKDSPWVLTHVSNRWRAVSLSTPSLWSLIGVDYAEGFAYPLAAIEAHVERAGSLKIHFYPSEYFPIDPQLDMFKFLTMHCLRWEDLNLGVIPAMLPLLAVLHDRVPLLRHLWMQWDADETSVSMDPIDCFINTPSLVKLGVYNFYSLVSIPMPVHQLTEYQLFGSVDMHLRVLKLAENFVQAHIYVSVDESAFHEPLTLPFLRRLYVSNVSFLDSITVPFLEEIGLSVAPDDALGSFRSFIDRSSCIPRRLCVTGYPDSTSTEILLKCPSIVELVVILYDPDANENINTLMSTLVVSPLGGSSRTARVPHLRSIFFGCENEIDIDWTHYIEMLESRWRAPGCTLEAAAVVSVKRPGPNPAALTRLKMLRQDGLDLLLLEGWEASDILGTWVFSQ</sequence>
<proteinExistence type="predicted"/>
<comment type="caution">
    <text evidence="1">The sequence shown here is derived from an EMBL/GenBank/DDBJ whole genome shotgun (WGS) entry which is preliminary data.</text>
</comment>
<keyword evidence="2" id="KW-1185">Reference proteome</keyword>
<organism evidence="1 2">
    <name type="scientific">Mycena maculata</name>
    <dbReference type="NCBI Taxonomy" id="230809"/>
    <lineage>
        <taxon>Eukaryota</taxon>
        <taxon>Fungi</taxon>
        <taxon>Dikarya</taxon>
        <taxon>Basidiomycota</taxon>
        <taxon>Agaricomycotina</taxon>
        <taxon>Agaricomycetes</taxon>
        <taxon>Agaricomycetidae</taxon>
        <taxon>Agaricales</taxon>
        <taxon>Marasmiineae</taxon>
        <taxon>Mycenaceae</taxon>
        <taxon>Mycena</taxon>
    </lineage>
</organism>
<evidence type="ECO:0000313" key="2">
    <source>
        <dbReference type="Proteomes" id="UP001215280"/>
    </source>
</evidence>
<dbReference type="EMBL" id="JARJLG010000006">
    <property type="protein sequence ID" value="KAJ7780063.1"/>
    <property type="molecule type" value="Genomic_DNA"/>
</dbReference>
<gene>
    <name evidence="1" type="ORF">DFH07DRAFT_1025818</name>
</gene>
<name>A0AAD7NYC6_9AGAR</name>
<evidence type="ECO:0000313" key="1">
    <source>
        <dbReference type="EMBL" id="KAJ7780063.1"/>
    </source>
</evidence>